<dbReference type="PROSITE" id="PS50071">
    <property type="entry name" value="HOMEOBOX_2"/>
    <property type="match status" value="2"/>
</dbReference>
<feature type="compositionally biased region" description="Gly residues" evidence="12">
    <location>
        <begin position="178"/>
        <end position="197"/>
    </location>
</feature>
<comment type="function">
    <text evidence="1">Sequence-specific transcription factor which is part of a developmental regulatory system that provides cells with specific positional identities on the anterior-posterior axis.</text>
</comment>
<dbReference type="GO" id="GO:0000978">
    <property type="term" value="F:RNA polymerase II cis-regulatory region sequence-specific DNA binding"/>
    <property type="evidence" value="ECO:0007669"/>
    <property type="project" value="TreeGrafter"/>
</dbReference>
<reference evidence="15" key="1">
    <citation type="journal article" date="2019" name="IScience">
        <title>Narwhal Genome Reveals Long-Term Low Genetic Diversity despite Current Large Abundance Size.</title>
        <authorList>
            <person name="Westbury M.V."/>
            <person name="Petersen B."/>
            <person name="Garde E."/>
            <person name="Heide-Jorgensen M.P."/>
            <person name="Lorenzen E.D."/>
        </authorList>
    </citation>
    <scope>NUCLEOTIDE SEQUENCE [LARGE SCALE GENOMIC DNA]</scope>
</reference>
<evidence type="ECO:0000256" key="8">
    <source>
        <dbReference type="ARBA" id="ARBA00023242"/>
    </source>
</evidence>
<dbReference type="PANTHER" id="PTHR45664:SF11">
    <property type="entry name" value="HOMEOBOX PROTEIN HOX-B3"/>
    <property type="match status" value="1"/>
</dbReference>
<keyword evidence="4" id="KW-0805">Transcription regulation</keyword>
<feature type="region of interest" description="Disordered" evidence="12">
    <location>
        <begin position="399"/>
        <end position="450"/>
    </location>
</feature>
<proteinExistence type="inferred from homology"/>
<evidence type="ECO:0000256" key="5">
    <source>
        <dbReference type="ARBA" id="ARBA00023125"/>
    </source>
</evidence>
<dbReference type="EMBL" id="RWIC01000078">
    <property type="protein sequence ID" value="TKC50564.1"/>
    <property type="molecule type" value="Genomic_DNA"/>
</dbReference>
<feature type="region of interest" description="Disordered" evidence="12">
    <location>
        <begin position="164"/>
        <end position="209"/>
    </location>
</feature>
<evidence type="ECO:0000256" key="7">
    <source>
        <dbReference type="ARBA" id="ARBA00023163"/>
    </source>
</evidence>
<dbReference type="PROSITE" id="PS00027">
    <property type="entry name" value="HOMEOBOX_1"/>
    <property type="match status" value="2"/>
</dbReference>
<comment type="caution">
    <text evidence="14">The sequence shown here is derived from an EMBL/GenBank/DDBJ whole genome shotgun (WGS) entry which is preliminary data.</text>
</comment>
<dbReference type="Pfam" id="PF00046">
    <property type="entry name" value="Homeodomain"/>
    <property type="match status" value="2"/>
</dbReference>
<dbReference type="PRINTS" id="PR00024">
    <property type="entry name" value="HOMEOBOX"/>
</dbReference>
<keyword evidence="3" id="KW-0217">Developmental protein</keyword>
<feature type="domain" description="Homeobox" evidence="13">
    <location>
        <begin position="204"/>
        <end position="264"/>
    </location>
</feature>
<dbReference type="AlphaFoldDB" id="A0A4U1FL76"/>
<feature type="compositionally biased region" description="Pro residues" evidence="12">
    <location>
        <begin position="106"/>
        <end position="121"/>
    </location>
</feature>
<feature type="region of interest" description="Disordered" evidence="12">
    <location>
        <begin position="264"/>
        <end position="291"/>
    </location>
</feature>
<dbReference type="PROSITE" id="PS00032">
    <property type="entry name" value="ANTENNAPEDIA"/>
    <property type="match status" value="2"/>
</dbReference>
<evidence type="ECO:0000256" key="3">
    <source>
        <dbReference type="ARBA" id="ARBA00022473"/>
    </source>
</evidence>
<name>A0A4U1FL76_MONMO</name>
<comment type="subcellular location">
    <subcellularLocation>
        <location evidence="2 10 11">Nucleus</location>
    </subcellularLocation>
</comment>
<feature type="non-terminal residue" evidence="14">
    <location>
        <position position="1"/>
    </location>
</feature>
<evidence type="ECO:0000256" key="2">
    <source>
        <dbReference type="ARBA" id="ARBA00004123"/>
    </source>
</evidence>
<feature type="region of interest" description="Disordered" evidence="12">
    <location>
        <begin position="90"/>
        <end position="152"/>
    </location>
</feature>
<evidence type="ECO:0000256" key="1">
    <source>
        <dbReference type="ARBA" id="ARBA00003263"/>
    </source>
</evidence>
<feature type="region of interest" description="Disordered" evidence="12">
    <location>
        <begin position="648"/>
        <end position="753"/>
    </location>
</feature>
<comment type="similarity">
    <text evidence="9">Belongs to the Antp homeobox family. Proboscipedia subfamily.</text>
</comment>
<evidence type="ECO:0000256" key="6">
    <source>
        <dbReference type="ARBA" id="ARBA00023155"/>
    </source>
</evidence>
<feature type="domain" description="Homeobox" evidence="13">
    <location>
        <begin position="594"/>
        <end position="654"/>
    </location>
</feature>
<dbReference type="InterPro" id="IPR009057">
    <property type="entry name" value="Homeodomain-like_sf"/>
</dbReference>
<dbReference type="Proteomes" id="UP000308365">
    <property type="component" value="Unassembled WGS sequence"/>
</dbReference>
<dbReference type="GO" id="GO:0009952">
    <property type="term" value="P:anterior/posterior pattern specification"/>
    <property type="evidence" value="ECO:0007669"/>
    <property type="project" value="TreeGrafter"/>
</dbReference>
<protein>
    <recommendedName>
        <fullName evidence="13">Homeobox domain-containing protein</fullName>
    </recommendedName>
</protein>
<evidence type="ECO:0000256" key="10">
    <source>
        <dbReference type="PROSITE-ProRule" id="PRU00108"/>
    </source>
</evidence>
<dbReference type="InterPro" id="IPR025281">
    <property type="entry name" value="DUF4074"/>
</dbReference>
<accession>A0A4U1FL76</accession>
<keyword evidence="8 10" id="KW-0539">Nucleus</keyword>
<feature type="DNA-binding region" description="Homeobox" evidence="10">
    <location>
        <begin position="596"/>
        <end position="655"/>
    </location>
</feature>
<dbReference type="PANTHER" id="PTHR45664">
    <property type="entry name" value="PROTEIN ZERKNUELLT 1-RELATED"/>
    <property type="match status" value="1"/>
</dbReference>
<dbReference type="InterPro" id="IPR020479">
    <property type="entry name" value="HD_metazoa"/>
</dbReference>
<feature type="compositionally biased region" description="Low complexity" evidence="12">
    <location>
        <begin position="560"/>
        <end position="583"/>
    </location>
</feature>
<evidence type="ECO:0000256" key="4">
    <source>
        <dbReference type="ARBA" id="ARBA00023015"/>
    </source>
</evidence>
<evidence type="ECO:0000256" key="11">
    <source>
        <dbReference type="RuleBase" id="RU000682"/>
    </source>
</evidence>
<feature type="compositionally biased region" description="Pro residues" evidence="12">
    <location>
        <begin position="534"/>
        <end position="548"/>
    </location>
</feature>
<gene>
    <name evidence="14" type="ORF">EI555_011497</name>
</gene>
<dbReference type="GO" id="GO:0005654">
    <property type="term" value="C:nucleoplasm"/>
    <property type="evidence" value="ECO:0007669"/>
    <property type="project" value="UniProtKB-ARBA"/>
</dbReference>
<feature type="compositionally biased region" description="Polar residues" evidence="12">
    <location>
        <begin position="509"/>
        <end position="524"/>
    </location>
</feature>
<organism evidence="14 15">
    <name type="scientific">Monodon monoceros</name>
    <name type="common">Narwhal</name>
    <name type="synonym">Ceratodon monodon</name>
    <dbReference type="NCBI Taxonomy" id="40151"/>
    <lineage>
        <taxon>Eukaryota</taxon>
        <taxon>Metazoa</taxon>
        <taxon>Chordata</taxon>
        <taxon>Craniata</taxon>
        <taxon>Vertebrata</taxon>
        <taxon>Euteleostomi</taxon>
        <taxon>Mammalia</taxon>
        <taxon>Eutheria</taxon>
        <taxon>Laurasiatheria</taxon>
        <taxon>Artiodactyla</taxon>
        <taxon>Whippomorpha</taxon>
        <taxon>Cetacea</taxon>
        <taxon>Odontoceti</taxon>
        <taxon>Monodontidae</taxon>
        <taxon>Monodon</taxon>
    </lineage>
</organism>
<evidence type="ECO:0000313" key="14">
    <source>
        <dbReference type="EMBL" id="TKC50564.1"/>
    </source>
</evidence>
<feature type="DNA-binding region" description="Homeobox" evidence="10">
    <location>
        <begin position="206"/>
        <end position="265"/>
    </location>
</feature>
<keyword evidence="6 10" id="KW-0371">Homeobox</keyword>
<dbReference type="InterPro" id="IPR001356">
    <property type="entry name" value="HD"/>
</dbReference>
<dbReference type="InterPro" id="IPR001827">
    <property type="entry name" value="Homeobox_Antennapedia_CS"/>
</dbReference>
<keyword evidence="7" id="KW-0804">Transcription</keyword>
<evidence type="ECO:0000256" key="12">
    <source>
        <dbReference type="SAM" id="MobiDB-lite"/>
    </source>
</evidence>
<dbReference type="InterPro" id="IPR017970">
    <property type="entry name" value="Homeobox_CS"/>
</dbReference>
<evidence type="ECO:0000256" key="9">
    <source>
        <dbReference type="ARBA" id="ARBA00038135"/>
    </source>
</evidence>
<dbReference type="SUPFAM" id="SSF46689">
    <property type="entry name" value="Homeodomain-like"/>
    <property type="match status" value="2"/>
</dbReference>
<feature type="compositionally biased region" description="Low complexity" evidence="12">
    <location>
        <begin position="138"/>
        <end position="150"/>
    </location>
</feature>
<evidence type="ECO:0000259" key="13">
    <source>
        <dbReference type="PROSITE" id="PS50071"/>
    </source>
</evidence>
<feature type="compositionally biased region" description="Low complexity" evidence="12">
    <location>
        <begin position="122"/>
        <end position="131"/>
    </location>
</feature>
<dbReference type="SMART" id="SM00389">
    <property type="entry name" value="HOX"/>
    <property type="match status" value="2"/>
</dbReference>
<sequence length="810" mass="84982">RGDFSPAARAGARCEYILCLPVLPSSVAKKATYYDNAAAALFGGYSSYPGSNGFGYDGPPQPPFQAATHLEGDYQRSACSLQSLGNAAPHAKSKELNGSCMRPGLAPEPLPAPPGSPPPSAAPTSTTSNSSNGGGPSKSGPPKCGPGSNSTLTKQIFPWMKESRQTSKLKNISPGTAEGCGGGGGSGVGGGGGGGGDKSPPGSAASKRARTAYTSAQLVELEKEFHFNRYLCRPRRVEMANLLNLSERQIKIWFQNRRMKYKKDQKAKGLASSSGGPSPAGSPPQPMQSTAGFMNALHSMTPSYESPSPPAFGKAHQNAYALPSNYQPPLKGCGAPQKYPPTPAPDYEPHVLQANGGAYGTPTMQGSPVYVGGGGYADPLPPSAGPSLYGLNHLSHHPSGNLDYNGAPPMAPSQHHGPCDPHPTYTDLSSHHAPPPQGRIQEAPKLTHLPPPPPLKAMNFEFEREIGFINSQPSLAECLTSFPAVLETFQTSSIKESTLIPPPPPFEQTFPSLQPGASTLQRPGSQKRAEDGPALPPPPFPAAPPAPEFPWMKEKKSAKKPSQSATSPPAASSVPASGVGSPADGPGLQEAAGGGARRLRTAYTNTQLLELEKEFHFNKYLCRPRRVEIAALLDLTERQVKVWFQNRRMKHKRQTQHREPPDGEPACAGAPKDTGEPAEEPVASPGRPTASQAAREACCHPPEVAPGPPSASGPRPLAARVEDAGARRPGGALRGAGGLGSEPLPEDVFPERQDSPFLPDLSFFAADSCLQLSGGLSPSLQGSLDSPVPFSEEELDLFTSTLCAIDLQFS</sequence>
<dbReference type="FunFam" id="1.10.10.60:FF:000145">
    <property type="entry name" value="homeobox protein Hox-A2"/>
    <property type="match status" value="1"/>
</dbReference>
<dbReference type="FunFam" id="1.10.10.60:FF:000290">
    <property type="entry name" value="homeobox protein Hox-B3"/>
    <property type="match status" value="1"/>
</dbReference>
<feature type="region of interest" description="Disordered" evidence="12">
    <location>
        <begin position="496"/>
        <end position="596"/>
    </location>
</feature>
<dbReference type="Gene3D" id="1.10.10.60">
    <property type="entry name" value="Homeodomain-like"/>
    <property type="match status" value="2"/>
</dbReference>
<dbReference type="GO" id="GO:0000981">
    <property type="term" value="F:DNA-binding transcription factor activity, RNA polymerase II-specific"/>
    <property type="evidence" value="ECO:0007669"/>
    <property type="project" value="InterPro"/>
</dbReference>
<dbReference type="Pfam" id="PF13293">
    <property type="entry name" value="DUF4074"/>
    <property type="match status" value="1"/>
</dbReference>
<dbReference type="CDD" id="cd00086">
    <property type="entry name" value="homeodomain"/>
    <property type="match status" value="2"/>
</dbReference>
<keyword evidence="5 10" id="KW-0238">DNA-binding</keyword>
<evidence type="ECO:0000313" key="15">
    <source>
        <dbReference type="Proteomes" id="UP000308365"/>
    </source>
</evidence>
<dbReference type="GO" id="GO:0048704">
    <property type="term" value="P:embryonic skeletal system morphogenesis"/>
    <property type="evidence" value="ECO:0007669"/>
    <property type="project" value="TreeGrafter"/>
</dbReference>